<organism evidence="2 3">
    <name type="scientific">Lachnellula willkommii</name>
    <dbReference type="NCBI Taxonomy" id="215461"/>
    <lineage>
        <taxon>Eukaryota</taxon>
        <taxon>Fungi</taxon>
        <taxon>Dikarya</taxon>
        <taxon>Ascomycota</taxon>
        <taxon>Pezizomycotina</taxon>
        <taxon>Leotiomycetes</taxon>
        <taxon>Helotiales</taxon>
        <taxon>Lachnaceae</taxon>
        <taxon>Lachnellula</taxon>
    </lineage>
</organism>
<name>A0A559MIM6_9HELO</name>
<proteinExistence type="predicted"/>
<sequence length="274" mass="28989">MRLSSLFILLASSVLASPFSHKHPAHKRYDNDHNGIPDWCYTNGDIVSCLLSESSYAWTTFTASTSAQAVSTPASTAVSVTTSAAATSSFASAASYPTGTLPDPNTWNADNGTKWHVSTVGSIYSSTVPSMGWDNGRTSVLGNKPFWIFGDVLSHTGLQNGLSTGPSFYGTPDNILRVDMGNITNVTDILLAPPAPSDPVPEEPFPFWGLSTGNVAEISPGIGIGFVWEIWRNTSGVGPDRGLGIYRARLGPDRPIGNRTGGLVAVPMPCPWAS</sequence>
<gene>
    <name evidence="2" type="ORF">LAWI1_G003509</name>
</gene>
<protein>
    <submittedName>
        <fullName evidence="2">Uncharacterized protein</fullName>
    </submittedName>
</protein>
<evidence type="ECO:0000313" key="2">
    <source>
        <dbReference type="EMBL" id="TVY92810.1"/>
    </source>
</evidence>
<dbReference type="AlphaFoldDB" id="A0A559MIM6"/>
<accession>A0A559MIM6</accession>
<keyword evidence="1" id="KW-0732">Signal</keyword>
<evidence type="ECO:0000256" key="1">
    <source>
        <dbReference type="SAM" id="SignalP"/>
    </source>
</evidence>
<dbReference type="Proteomes" id="UP000315522">
    <property type="component" value="Unassembled WGS sequence"/>
</dbReference>
<evidence type="ECO:0000313" key="3">
    <source>
        <dbReference type="Proteomes" id="UP000315522"/>
    </source>
</evidence>
<dbReference type="EMBL" id="QGML01000242">
    <property type="protein sequence ID" value="TVY92810.1"/>
    <property type="molecule type" value="Genomic_DNA"/>
</dbReference>
<feature type="signal peptide" evidence="1">
    <location>
        <begin position="1"/>
        <end position="16"/>
    </location>
</feature>
<feature type="chain" id="PRO_5021880603" evidence="1">
    <location>
        <begin position="17"/>
        <end position="274"/>
    </location>
</feature>
<comment type="caution">
    <text evidence="2">The sequence shown here is derived from an EMBL/GenBank/DDBJ whole genome shotgun (WGS) entry which is preliminary data.</text>
</comment>
<keyword evidence="3" id="KW-1185">Reference proteome</keyword>
<reference evidence="2 3" key="1">
    <citation type="submission" date="2018-05" db="EMBL/GenBank/DDBJ databases">
        <title>Genome sequencing and assembly of the regulated plant pathogen Lachnellula willkommii and related sister species for the development of diagnostic species identification markers.</title>
        <authorList>
            <person name="Giroux E."/>
            <person name="Bilodeau G."/>
        </authorList>
    </citation>
    <scope>NUCLEOTIDE SEQUENCE [LARGE SCALE GENOMIC DNA]</scope>
    <source>
        <strain evidence="2 3">CBS 172.35</strain>
    </source>
</reference>